<evidence type="ECO:0000313" key="4">
    <source>
        <dbReference type="Proteomes" id="UP000799538"/>
    </source>
</evidence>
<feature type="region of interest" description="Disordered" evidence="1">
    <location>
        <begin position="1"/>
        <end position="120"/>
    </location>
</feature>
<keyword evidence="2" id="KW-1133">Transmembrane helix</keyword>
<evidence type="ECO:0000256" key="1">
    <source>
        <dbReference type="SAM" id="MobiDB-lite"/>
    </source>
</evidence>
<dbReference type="AlphaFoldDB" id="A0A6A6G5B4"/>
<dbReference type="EMBL" id="ML992511">
    <property type="protein sequence ID" value="KAF2220965.1"/>
    <property type="molecule type" value="Genomic_DNA"/>
</dbReference>
<organism evidence="3 4">
    <name type="scientific">Elsinoe ampelina</name>
    <dbReference type="NCBI Taxonomy" id="302913"/>
    <lineage>
        <taxon>Eukaryota</taxon>
        <taxon>Fungi</taxon>
        <taxon>Dikarya</taxon>
        <taxon>Ascomycota</taxon>
        <taxon>Pezizomycotina</taxon>
        <taxon>Dothideomycetes</taxon>
        <taxon>Dothideomycetidae</taxon>
        <taxon>Myriangiales</taxon>
        <taxon>Elsinoaceae</taxon>
        <taxon>Elsinoe</taxon>
    </lineage>
</organism>
<protein>
    <submittedName>
        <fullName evidence="3">Uncharacterized protein</fullName>
    </submittedName>
</protein>
<feature type="compositionally biased region" description="Basic and acidic residues" evidence="1">
    <location>
        <begin position="1"/>
        <end position="22"/>
    </location>
</feature>
<feature type="compositionally biased region" description="Polar residues" evidence="1">
    <location>
        <begin position="23"/>
        <end position="63"/>
    </location>
</feature>
<keyword evidence="2" id="KW-0812">Transmembrane</keyword>
<dbReference type="Proteomes" id="UP000799538">
    <property type="component" value="Unassembled WGS sequence"/>
</dbReference>
<gene>
    <name evidence="3" type="ORF">BDZ85DRAFT_22311</name>
</gene>
<reference evidence="4" key="1">
    <citation type="journal article" date="2020" name="Stud. Mycol.">
        <title>101 Dothideomycetes genomes: A test case for predicting lifestyles and emergence of pathogens.</title>
        <authorList>
            <person name="Haridas S."/>
            <person name="Albert R."/>
            <person name="Binder M."/>
            <person name="Bloem J."/>
            <person name="LaButti K."/>
            <person name="Salamov A."/>
            <person name="Andreopoulos B."/>
            <person name="Baker S."/>
            <person name="Barry K."/>
            <person name="Bills G."/>
            <person name="Bluhm B."/>
            <person name="Cannon C."/>
            <person name="Castanera R."/>
            <person name="Culley D."/>
            <person name="Daum C."/>
            <person name="Ezra D."/>
            <person name="Gonzalez J."/>
            <person name="Henrissat B."/>
            <person name="Kuo A."/>
            <person name="Liang C."/>
            <person name="Lipzen A."/>
            <person name="Lutzoni F."/>
            <person name="Magnuson J."/>
            <person name="Mondo S."/>
            <person name="Nolan M."/>
            <person name="Ohm R."/>
            <person name="Pangilinan J."/>
            <person name="Park H.-J."/>
            <person name="Ramirez L."/>
            <person name="Alfaro M."/>
            <person name="Sun H."/>
            <person name="Tritt A."/>
            <person name="Yoshinaga Y."/>
            <person name="Zwiers L.-H."/>
            <person name="Turgeon B."/>
            <person name="Goodwin S."/>
            <person name="Spatafora J."/>
            <person name="Crous P."/>
            <person name="Grigoriev I."/>
        </authorList>
    </citation>
    <scope>NUCLEOTIDE SEQUENCE [LARGE SCALE GENOMIC DNA]</scope>
    <source>
        <strain evidence="4">CECT 20119</strain>
    </source>
</reference>
<proteinExistence type="predicted"/>
<keyword evidence="2" id="KW-0472">Membrane</keyword>
<accession>A0A6A6G5B4</accession>
<feature type="transmembrane region" description="Helical" evidence="2">
    <location>
        <begin position="148"/>
        <end position="171"/>
    </location>
</feature>
<name>A0A6A6G5B4_9PEZI</name>
<feature type="compositionally biased region" description="Polar residues" evidence="1">
    <location>
        <begin position="74"/>
        <end position="84"/>
    </location>
</feature>
<feature type="transmembrane region" description="Helical" evidence="2">
    <location>
        <begin position="194"/>
        <end position="220"/>
    </location>
</feature>
<keyword evidence="4" id="KW-1185">Reference proteome</keyword>
<sequence>MMPNEQKDRDKDVARGNVRSDDQSQPQPTSPTMDQGVSNHATVTKLTNDAPNVTDTSNFQSDGAQDPASIPQDECSQPTRNTAGSGADIGPQDQQSTNLRESDSAQDGPPSSGPPSKVIAPRFLQRSPTIIRLERFLILPLEIMNTGWLLYVVFANATGGFMTCACLSRTWSRGQNAYLDFEASLFGQQAKSSFLWFESAISGGVMPGAAIVLLSLQWALQSHMNTRDLDSARRGLNRVRAWRYHTWWLPYSTYYLCDTVRIYMLWPCCRLFGYNPADGTRRVLRWTWEDDHKLVRRKTFEDAATTNR</sequence>
<dbReference type="OrthoDB" id="5392263at2759"/>
<evidence type="ECO:0000256" key="2">
    <source>
        <dbReference type="SAM" id="Phobius"/>
    </source>
</evidence>
<evidence type="ECO:0000313" key="3">
    <source>
        <dbReference type="EMBL" id="KAF2220965.1"/>
    </source>
</evidence>